<keyword evidence="1" id="KW-0812">Transmembrane</keyword>
<gene>
    <name evidence="2" type="ORF">EAE32_02150</name>
</gene>
<protein>
    <submittedName>
        <fullName evidence="2">Uncharacterized protein</fullName>
    </submittedName>
</protein>
<keyword evidence="3" id="KW-1185">Reference proteome</keyword>
<evidence type="ECO:0000313" key="3">
    <source>
        <dbReference type="Proteomes" id="UP000277871"/>
    </source>
</evidence>
<keyword evidence="1" id="KW-0472">Membrane</keyword>
<feature type="transmembrane region" description="Helical" evidence="1">
    <location>
        <begin position="41"/>
        <end position="59"/>
    </location>
</feature>
<name>A0A3L9LW82_9MICC</name>
<keyword evidence="1" id="KW-1133">Transmembrane helix</keyword>
<organism evidence="2 3">
    <name type="scientific">Kocuria tytonicola</name>
    <dbReference type="NCBI Taxonomy" id="2055946"/>
    <lineage>
        <taxon>Bacteria</taxon>
        <taxon>Bacillati</taxon>
        <taxon>Actinomycetota</taxon>
        <taxon>Actinomycetes</taxon>
        <taxon>Micrococcales</taxon>
        <taxon>Micrococcaceae</taxon>
        <taxon>Kocuria</taxon>
    </lineage>
</organism>
<feature type="transmembrane region" description="Helical" evidence="1">
    <location>
        <begin position="16"/>
        <end position="35"/>
    </location>
</feature>
<sequence>MRPLGAYGGQMLKRKSVGYLIQGSVMLALFVITIIGARESWLLMTAELLFAFIFFRRAWQERRAETAADQNRAEREAQDPTRP</sequence>
<accession>A0A3L9LW82</accession>
<evidence type="ECO:0000256" key="1">
    <source>
        <dbReference type="SAM" id="Phobius"/>
    </source>
</evidence>
<dbReference type="EMBL" id="RDEX01000001">
    <property type="protein sequence ID" value="RLY94060.1"/>
    <property type="molecule type" value="Genomic_DNA"/>
</dbReference>
<dbReference type="AlphaFoldDB" id="A0A3L9LW82"/>
<comment type="caution">
    <text evidence="2">The sequence shown here is derived from an EMBL/GenBank/DDBJ whole genome shotgun (WGS) entry which is preliminary data.</text>
</comment>
<evidence type="ECO:0000313" key="2">
    <source>
        <dbReference type="EMBL" id="RLY94060.1"/>
    </source>
</evidence>
<reference evidence="2 3" key="1">
    <citation type="submission" date="2018-10" db="EMBL/GenBank/DDBJ databases">
        <title>Kocuria tytonicola, new bacteria from the preen glands of American barn owls (Tyto furcata).</title>
        <authorList>
            <person name="Braun M.S."/>
            <person name="Wang E."/>
            <person name="Zimmermann S."/>
            <person name="Boutin S."/>
            <person name="Wagner H."/>
            <person name="Wink M."/>
        </authorList>
    </citation>
    <scope>NUCLEOTIDE SEQUENCE [LARGE SCALE GENOMIC DNA]</scope>
    <source>
        <strain evidence="2 3">473</strain>
    </source>
</reference>
<proteinExistence type="predicted"/>
<dbReference type="Proteomes" id="UP000277871">
    <property type="component" value="Unassembled WGS sequence"/>
</dbReference>